<proteinExistence type="predicted"/>
<name>A0A3A1NDJ5_9FLAO</name>
<dbReference type="Proteomes" id="UP000266067">
    <property type="component" value="Unassembled WGS sequence"/>
</dbReference>
<sequence length="69" mass="6814">PDAGNDASINICEGTVLSDADLFAELGGTPDAGGTWSPLFAGAGTYTYTVAATAPCTTDATATVTVTEQ</sequence>
<evidence type="ECO:0000313" key="2">
    <source>
        <dbReference type="Proteomes" id="UP000266067"/>
    </source>
</evidence>
<dbReference type="AlphaFoldDB" id="A0A3A1NDJ5"/>
<organism evidence="1 2">
    <name type="scientific">Flagellimonas lutimaris</name>
    <dbReference type="NCBI Taxonomy" id="475082"/>
    <lineage>
        <taxon>Bacteria</taxon>
        <taxon>Pseudomonadati</taxon>
        <taxon>Bacteroidota</taxon>
        <taxon>Flavobacteriia</taxon>
        <taxon>Flavobacteriales</taxon>
        <taxon>Flavobacteriaceae</taxon>
        <taxon>Flagellimonas</taxon>
    </lineage>
</organism>
<gene>
    <name evidence="1" type="ORF">D2V08_01385</name>
</gene>
<keyword evidence="2" id="KW-1185">Reference proteome</keyword>
<feature type="non-terminal residue" evidence="1">
    <location>
        <position position="69"/>
    </location>
</feature>
<protein>
    <submittedName>
        <fullName evidence="1">Uncharacterized protein</fullName>
    </submittedName>
</protein>
<feature type="non-terminal residue" evidence="1">
    <location>
        <position position="1"/>
    </location>
</feature>
<reference evidence="1 2" key="1">
    <citation type="submission" date="2018-08" db="EMBL/GenBank/DDBJ databases">
        <title>Proposal of Muricauda 72 sp.nov. and Muricauda NH166 sp.nov., isolated from seawater.</title>
        <authorList>
            <person name="Cheng H."/>
            <person name="Wu Y.-H."/>
            <person name="Guo L.-L."/>
            <person name="Xu X.-W."/>
        </authorList>
    </citation>
    <scope>NUCLEOTIDE SEQUENCE [LARGE SCALE GENOMIC DNA]</scope>
    <source>
        <strain evidence="1 2">KCTC 22173</strain>
    </source>
</reference>
<dbReference type="EMBL" id="QXFH01000036">
    <property type="protein sequence ID" value="RIV37143.1"/>
    <property type="molecule type" value="Genomic_DNA"/>
</dbReference>
<comment type="caution">
    <text evidence="1">The sequence shown here is derived from an EMBL/GenBank/DDBJ whole genome shotgun (WGS) entry which is preliminary data.</text>
</comment>
<evidence type="ECO:0000313" key="1">
    <source>
        <dbReference type="EMBL" id="RIV37143.1"/>
    </source>
</evidence>
<accession>A0A3A1NDJ5</accession>